<evidence type="ECO:0000313" key="3">
    <source>
        <dbReference type="Proteomes" id="UP000270342"/>
    </source>
</evidence>
<accession>A0A494WZL2</accession>
<reference evidence="2 3" key="1">
    <citation type="submission" date="2018-10" db="EMBL/GenBank/DDBJ databases">
        <title>Robbsia sp. DHC34, isolated from soil.</title>
        <authorList>
            <person name="Gao Z.-H."/>
            <person name="Qiu L.-H."/>
        </authorList>
    </citation>
    <scope>NUCLEOTIDE SEQUENCE [LARGE SCALE GENOMIC DNA]</scope>
    <source>
        <strain evidence="2 3">DHC34</strain>
    </source>
</reference>
<comment type="caution">
    <text evidence="2">The sequence shown here is derived from an EMBL/GenBank/DDBJ whole genome shotgun (WGS) entry which is preliminary data.</text>
</comment>
<evidence type="ECO:0000256" key="1">
    <source>
        <dbReference type="SAM" id="Coils"/>
    </source>
</evidence>
<keyword evidence="1" id="KW-0175">Coiled coil</keyword>
<protein>
    <submittedName>
        <fullName evidence="2">Transposase</fullName>
    </submittedName>
</protein>
<dbReference type="AlphaFoldDB" id="A0A494WZL2"/>
<sequence>MTQKRQFSPQLKLDIVTAIRTGKIGRREAQRRYLLSANLLHCWLAKYDNGEWTGARATARTVRFYERKIWALERKILALTEENRRLREDLELATLGGPTERR</sequence>
<dbReference type="SUPFAM" id="SSF46689">
    <property type="entry name" value="Homeodomain-like"/>
    <property type="match status" value="1"/>
</dbReference>
<proteinExistence type="predicted"/>
<gene>
    <name evidence="2" type="ORF">D7S86_28755</name>
</gene>
<dbReference type="RefSeq" id="WP_121091559.1">
    <property type="nucleotide sequence ID" value="NZ_RBZU01000028.1"/>
</dbReference>
<evidence type="ECO:0000313" key="2">
    <source>
        <dbReference type="EMBL" id="RKP43550.1"/>
    </source>
</evidence>
<dbReference type="OrthoDB" id="9131845at2"/>
<name>A0A494WZL2_9BURK</name>
<dbReference type="InterPro" id="IPR009057">
    <property type="entry name" value="Homeodomain-like_sf"/>
</dbReference>
<organism evidence="2 3">
    <name type="scientific">Pararobbsia silviterrae</name>
    <dbReference type="NCBI Taxonomy" id="1792498"/>
    <lineage>
        <taxon>Bacteria</taxon>
        <taxon>Pseudomonadati</taxon>
        <taxon>Pseudomonadota</taxon>
        <taxon>Betaproteobacteria</taxon>
        <taxon>Burkholderiales</taxon>
        <taxon>Burkholderiaceae</taxon>
        <taxon>Pararobbsia</taxon>
    </lineage>
</organism>
<dbReference type="Gene3D" id="1.10.10.10">
    <property type="entry name" value="Winged helix-like DNA-binding domain superfamily/Winged helix DNA-binding domain"/>
    <property type="match status" value="1"/>
</dbReference>
<keyword evidence="3" id="KW-1185">Reference proteome</keyword>
<feature type="coiled-coil region" evidence="1">
    <location>
        <begin position="62"/>
        <end position="89"/>
    </location>
</feature>
<dbReference type="Proteomes" id="UP000270342">
    <property type="component" value="Unassembled WGS sequence"/>
</dbReference>
<dbReference type="InterPro" id="IPR036388">
    <property type="entry name" value="WH-like_DNA-bd_sf"/>
</dbReference>
<dbReference type="EMBL" id="RBZU01000028">
    <property type="protein sequence ID" value="RKP43550.1"/>
    <property type="molecule type" value="Genomic_DNA"/>
</dbReference>